<dbReference type="OrthoDB" id="9809485at2"/>
<evidence type="ECO:0000259" key="1">
    <source>
        <dbReference type="Pfam" id="PF12647"/>
    </source>
</evidence>
<dbReference type="RefSeq" id="WP_145079210.1">
    <property type="nucleotide sequence ID" value="NZ_CP036425.1"/>
</dbReference>
<dbReference type="EMBL" id="CP036425">
    <property type="protein sequence ID" value="QDU34820.1"/>
    <property type="molecule type" value="Genomic_DNA"/>
</dbReference>
<proteinExistence type="predicted"/>
<gene>
    <name evidence="2" type="ORF">KS4_28960</name>
</gene>
<dbReference type="InterPro" id="IPR024439">
    <property type="entry name" value="RNHCP"/>
</dbReference>
<evidence type="ECO:0000313" key="2">
    <source>
        <dbReference type="EMBL" id="QDU34820.1"/>
    </source>
</evidence>
<protein>
    <submittedName>
        <fullName evidence="2">RNHCP domain protein</fullName>
    </submittedName>
</protein>
<evidence type="ECO:0000313" key="3">
    <source>
        <dbReference type="Proteomes" id="UP000317369"/>
    </source>
</evidence>
<dbReference type="AlphaFoldDB" id="A0A517YX69"/>
<keyword evidence="3" id="KW-1185">Reference proteome</keyword>
<reference evidence="2 3" key="1">
    <citation type="submission" date="2019-02" db="EMBL/GenBank/DDBJ databases">
        <title>Deep-cultivation of Planctomycetes and their phenomic and genomic characterization uncovers novel biology.</title>
        <authorList>
            <person name="Wiegand S."/>
            <person name="Jogler M."/>
            <person name="Boedeker C."/>
            <person name="Pinto D."/>
            <person name="Vollmers J."/>
            <person name="Rivas-Marin E."/>
            <person name="Kohn T."/>
            <person name="Peeters S.H."/>
            <person name="Heuer A."/>
            <person name="Rast P."/>
            <person name="Oberbeckmann S."/>
            <person name="Bunk B."/>
            <person name="Jeske O."/>
            <person name="Meyerdierks A."/>
            <person name="Storesund J.E."/>
            <person name="Kallscheuer N."/>
            <person name="Luecker S."/>
            <person name="Lage O.M."/>
            <person name="Pohl T."/>
            <person name="Merkel B.J."/>
            <person name="Hornburger P."/>
            <person name="Mueller R.-W."/>
            <person name="Bruemmer F."/>
            <person name="Labrenz M."/>
            <person name="Spormann A.M."/>
            <person name="Op den Camp H."/>
            <person name="Overmann J."/>
            <person name="Amann R."/>
            <person name="Jetten M.S.M."/>
            <person name="Mascher T."/>
            <person name="Medema M.H."/>
            <person name="Devos D.P."/>
            <person name="Kaster A.-K."/>
            <person name="Ovreas L."/>
            <person name="Rohde M."/>
            <person name="Galperin M.Y."/>
            <person name="Jogler C."/>
        </authorList>
    </citation>
    <scope>NUCLEOTIDE SEQUENCE [LARGE SCALE GENOMIC DNA]</scope>
    <source>
        <strain evidence="2 3">KS4</strain>
    </source>
</reference>
<accession>A0A517YX69</accession>
<dbReference type="Proteomes" id="UP000317369">
    <property type="component" value="Chromosome"/>
</dbReference>
<dbReference type="Pfam" id="PF12647">
    <property type="entry name" value="RNHCP"/>
    <property type="match status" value="1"/>
</dbReference>
<organism evidence="2 3">
    <name type="scientific">Poriferisphaera corsica</name>
    <dbReference type="NCBI Taxonomy" id="2528020"/>
    <lineage>
        <taxon>Bacteria</taxon>
        <taxon>Pseudomonadati</taxon>
        <taxon>Planctomycetota</taxon>
        <taxon>Phycisphaerae</taxon>
        <taxon>Phycisphaerales</taxon>
        <taxon>Phycisphaeraceae</taxon>
        <taxon>Poriferisphaera</taxon>
    </lineage>
</organism>
<sequence length="124" mass="14101">MSRKQRKNKQFYCIHCRQPISADAYGTKHRNHCPFCLWSKHVDELPGDRNCACQSAMRPIAVETRGDGEWAIVHRCEGCGEMKANRIAGDDDELQLLGLILRPLTAAPFPIDHLPMRGPMIPYK</sequence>
<name>A0A517YX69_9BACT</name>
<feature type="domain" description="RNHCP" evidence="1">
    <location>
        <begin position="9"/>
        <end position="97"/>
    </location>
</feature>
<dbReference type="KEGG" id="pcor:KS4_28960"/>